<accession>A0A5E4C337</accession>
<keyword evidence="3" id="KW-1185">Reference proteome</keyword>
<organism evidence="2 3">
    <name type="scientific">Marmota monax</name>
    <name type="common">Woodchuck</name>
    <dbReference type="NCBI Taxonomy" id="9995"/>
    <lineage>
        <taxon>Eukaryota</taxon>
        <taxon>Metazoa</taxon>
        <taxon>Chordata</taxon>
        <taxon>Craniata</taxon>
        <taxon>Vertebrata</taxon>
        <taxon>Euteleostomi</taxon>
        <taxon>Mammalia</taxon>
        <taxon>Eutheria</taxon>
        <taxon>Euarchontoglires</taxon>
        <taxon>Glires</taxon>
        <taxon>Rodentia</taxon>
        <taxon>Sciuromorpha</taxon>
        <taxon>Sciuridae</taxon>
        <taxon>Xerinae</taxon>
        <taxon>Marmotini</taxon>
        <taxon>Marmota</taxon>
    </lineage>
</organism>
<proteinExistence type="predicted"/>
<protein>
    <submittedName>
        <fullName evidence="2">Uncharacterized protein</fullName>
    </submittedName>
</protein>
<dbReference type="GO" id="GO:0005245">
    <property type="term" value="F:voltage-gated calcium channel activity"/>
    <property type="evidence" value="ECO:0007669"/>
    <property type="project" value="TreeGrafter"/>
</dbReference>
<dbReference type="AlphaFoldDB" id="A0A5E4C337"/>
<gene>
    <name evidence="2" type="ORF">MONAX_5E033590</name>
</gene>
<dbReference type="PANTHER" id="PTHR10166:SF6">
    <property type="entry name" value="VOLTAGE-DEPENDENT CALCIUM CHANNEL SUBUNIT ALPHA-2_DELTA-1"/>
    <property type="match status" value="1"/>
</dbReference>
<feature type="non-terminal residue" evidence="2">
    <location>
        <position position="53"/>
    </location>
</feature>
<dbReference type="Proteomes" id="UP000335636">
    <property type="component" value="Unassembled WGS sequence"/>
</dbReference>
<comment type="caution">
    <text evidence="2">The sequence shown here is derived from an EMBL/GenBank/DDBJ whole genome shotgun (WGS) entry which is preliminary data.</text>
</comment>
<feature type="non-terminal residue" evidence="2">
    <location>
        <position position="1"/>
    </location>
</feature>
<dbReference type="PANTHER" id="PTHR10166">
    <property type="entry name" value="VOLTAGE-DEPENDENT CALCIUM CHANNEL SUBUNIT ALPHA-2/DELTA-RELATED"/>
    <property type="match status" value="1"/>
</dbReference>
<evidence type="ECO:0000313" key="3">
    <source>
        <dbReference type="Proteomes" id="UP000335636"/>
    </source>
</evidence>
<name>A0A5E4C337_MARMO</name>
<dbReference type="GO" id="GO:1990454">
    <property type="term" value="C:L-type voltage-gated calcium channel complex"/>
    <property type="evidence" value="ECO:0007669"/>
    <property type="project" value="TreeGrafter"/>
</dbReference>
<keyword evidence="1" id="KW-0406">Ion transport</keyword>
<sequence>FNSNAQDVSCFQHLVQANVRNKKVLKDAVNNITAKGITDYKKGFSFAFEQLLN</sequence>
<keyword evidence="1" id="KW-0106">Calcium</keyword>
<dbReference type="InterPro" id="IPR051173">
    <property type="entry name" value="Ca_channel_alpha-2/delta"/>
</dbReference>
<keyword evidence="1" id="KW-0109">Calcium transport</keyword>
<keyword evidence="1" id="KW-0813">Transport</keyword>
<evidence type="ECO:0000256" key="1">
    <source>
        <dbReference type="ARBA" id="ARBA00022568"/>
    </source>
</evidence>
<reference evidence="2" key="1">
    <citation type="submission" date="2019-04" db="EMBL/GenBank/DDBJ databases">
        <authorList>
            <person name="Alioto T."/>
            <person name="Alioto T."/>
        </authorList>
    </citation>
    <scope>NUCLEOTIDE SEQUENCE [LARGE SCALE GENOMIC DNA]</scope>
</reference>
<dbReference type="EMBL" id="CABDUW010000853">
    <property type="protein sequence ID" value="VTJ76046.1"/>
    <property type="molecule type" value="Genomic_DNA"/>
</dbReference>
<dbReference type="InterPro" id="IPR036465">
    <property type="entry name" value="vWFA_dom_sf"/>
</dbReference>
<evidence type="ECO:0000313" key="2">
    <source>
        <dbReference type="EMBL" id="VTJ76046.1"/>
    </source>
</evidence>
<dbReference type="Gene3D" id="3.40.50.410">
    <property type="entry name" value="von Willebrand factor, type A domain"/>
    <property type="match status" value="1"/>
</dbReference>